<sequence>MLSTCNRSEVYIYSNDISDKVEVVKNFYQDYFDVENIEKFLFNKTGEEAIKHVFNVSAGLDSLVLGEDQILGQVKDAHDFARQLGSSKKVFNKLFREAITVSKDIKTTTKISHQPLSISYIGIKCLKEKMGSLENKNALVIGLGKMSKLAMKHLEEEELNNIYVTNRSYEKLKDIQDEYKNLIPIKYEDRYEVMDKVDIVISATASPHTVLKKADMPKTSNKLIMMDIALPRDIDKNLNEFENIEVYDIDDLKKISEANDKKKRISMYWRINY</sequence>
<evidence type="ECO:0000256" key="4">
    <source>
        <dbReference type="HAMAP-Rule" id="MF_00087"/>
    </source>
</evidence>
<keyword evidence="2 4" id="KW-0560">Oxidoreductase</keyword>
<dbReference type="PROSITE" id="PS00747">
    <property type="entry name" value="GLUTR"/>
    <property type="match status" value="1"/>
</dbReference>
<accession>A0ABY8R6I0</accession>
<reference evidence="7 8" key="1">
    <citation type="submission" date="2023-04" db="EMBL/GenBank/DDBJ databases">
        <title>Bacteria Genome Submission.</title>
        <authorList>
            <person name="Isaac P."/>
        </authorList>
    </citation>
    <scope>NUCLEOTIDE SEQUENCE [LARGE SCALE GENOMIC DNA]</scope>
    <source>
        <strain evidence="7 8">SampleS7P1</strain>
    </source>
</reference>
<dbReference type="PANTHER" id="PTHR43013">
    <property type="entry name" value="GLUTAMYL-TRNA REDUCTASE"/>
    <property type="match status" value="1"/>
</dbReference>
<dbReference type="NCBIfam" id="TIGR01035">
    <property type="entry name" value="hemA"/>
    <property type="match status" value="1"/>
</dbReference>
<feature type="binding site" evidence="4">
    <location>
        <position position="62"/>
    </location>
    <ligand>
        <name>substrate</name>
    </ligand>
</feature>
<keyword evidence="8" id="KW-1185">Reference proteome</keyword>
<feature type="binding site" evidence="4">
    <location>
        <begin position="67"/>
        <end position="69"/>
    </location>
    <ligand>
        <name>substrate</name>
    </ligand>
</feature>
<dbReference type="Proteomes" id="UP001239169">
    <property type="component" value="Chromosome"/>
</dbReference>
<comment type="domain">
    <text evidence="4">Possesses an unusual extended V-shaped dimeric structure with each monomer consisting of three distinct domains arranged along a curved 'spinal' alpha-helix. The N-terminal catalytic domain specifically recognizes the glutamate moiety of the substrate. The second domain is the NADPH-binding domain, and the third C-terminal domain is responsible for dimerization.</text>
</comment>
<dbReference type="Pfam" id="PF01488">
    <property type="entry name" value="Shikimate_DH"/>
    <property type="match status" value="1"/>
</dbReference>
<dbReference type="EMBL" id="CP124685">
    <property type="protein sequence ID" value="WGX77159.1"/>
    <property type="molecule type" value="Genomic_DNA"/>
</dbReference>
<feature type="binding site" evidence="4">
    <location>
        <begin position="4"/>
        <end position="7"/>
    </location>
    <ligand>
        <name>substrate</name>
    </ligand>
</feature>
<feature type="site" description="Important for activity" evidence="4">
    <location>
        <position position="52"/>
    </location>
</feature>
<dbReference type="CDD" id="cd05213">
    <property type="entry name" value="NAD_bind_Glutamyl_tRNA_reduct"/>
    <property type="match status" value="1"/>
</dbReference>
<dbReference type="SUPFAM" id="SSF69742">
    <property type="entry name" value="Glutamyl tRNA-reductase catalytic, N-terminal domain"/>
    <property type="match status" value="1"/>
</dbReference>
<feature type="binding site" evidence="4">
    <location>
        <position position="73"/>
    </location>
    <ligand>
        <name>substrate</name>
    </ligand>
</feature>
<dbReference type="InterPro" id="IPR036291">
    <property type="entry name" value="NAD(P)-bd_dom_sf"/>
</dbReference>
<comment type="function">
    <text evidence="4">Catalyzes the NADPH-dependent reduction of glutamyl-tRNA(Glu) to glutamate 1-semialdehyde (GSA).</text>
</comment>
<dbReference type="Gene3D" id="3.40.50.720">
    <property type="entry name" value="NAD(P)-binding Rossmann-like Domain"/>
    <property type="match status" value="1"/>
</dbReference>
<dbReference type="Gene3D" id="3.30.460.30">
    <property type="entry name" value="Glutamyl-tRNA reductase, N-terminal domain"/>
    <property type="match status" value="1"/>
</dbReference>
<comment type="miscellaneous">
    <text evidence="4">During catalysis, the active site Cys acts as a nucleophile attacking the alpha-carbonyl group of tRNA-bound glutamate with the formation of a thioester intermediate between enzyme and glutamate, and the concomitant release of tRNA(Glu). The thioester intermediate is finally reduced by direct hydride transfer from NADPH, to form the product GSA.</text>
</comment>
<dbReference type="InterPro" id="IPR000343">
    <property type="entry name" value="4pyrrol_synth_GluRdtase"/>
</dbReference>
<proteinExistence type="inferred from homology"/>
<dbReference type="EC" id="1.2.1.70" evidence="4"/>
<dbReference type="InterPro" id="IPR036343">
    <property type="entry name" value="GluRdtase_N_sf"/>
</dbReference>
<feature type="domain" description="Glutamyl-tRNA reductase N-terminal" evidence="6">
    <location>
        <begin position="1"/>
        <end position="109"/>
    </location>
</feature>
<dbReference type="InterPro" id="IPR006151">
    <property type="entry name" value="Shikm_DH/Glu-tRNA_Rdtase"/>
</dbReference>
<evidence type="ECO:0000259" key="5">
    <source>
        <dbReference type="Pfam" id="PF01488"/>
    </source>
</evidence>
<feature type="domain" description="Quinate/shikimate 5-dehydrogenase/glutamyl-tRNA reductase" evidence="5">
    <location>
        <begin position="127"/>
        <end position="255"/>
    </location>
</feature>
<evidence type="ECO:0000313" key="8">
    <source>
        <dbReference type="Proteomes" id="UP001239169"/>
    </source>
</evidence>
<dbReference type="GO" id="GO:0008883">
    <property type="term" value="F:glutamyl-tRNA reductase activity"/>
    <property type="evidence" value="ECO:0007669"/>
    <property type="project" value="UniProtKB-EC"/>
</dbReference>
<comment type="similarity">
    <text evidence="4">Belongs to the glutamyl-tRNA reductase family.</text>
</comment>
<evidence type="ECO:0000259" key="6">
    <source>
        <dbReference type="Pfam" id="PF05201"/>
    </source>
</evidence>
<dbReference type="SUPFAM" id="SSF51735">
    <property type="entry name" value="NAD(P)-binding Rossmann-fold domains"/>
    <property type="match status" value="1"/>
</dbReference>
<dbReference type="InterPro" id="IPR015895">
    <property type="entry name" value="4pyrrol_synth_GluRdtase_N"/>
</dbReference>
<dbReference type="InterPro" id="IPR018214">
    <property type="entry name" value="GluRdtase_CS"/>
</dbReference>
<gene>
    <name evidence="4 7" type="primary">hemA</name>
    <name evidence="7" type="ORF">QJS64_01000</name>
</gene>
<feature type="active site" description="Nucleophile" evidence="4">
    <location>
        <position position="5"/>
    </location>
</feature>
<feature type="binding site" evidence="4">
    <location>
        <begin position="142"/>
        <end position="147"/>
    </location>
    <ligand>
        <name>NADP(+)</name>
        <dbReference type="ChEBI" id="CHEBI:58349"/>
    </ligand>
</feature>
<dbReference type="HAMAP" id="MF_00087">
    <property type="entry name" value="Glu_tRNA_reductase"/>
    <property type="match status" value="1"/>
</dbReference>
<evidence type="ECO:0000256" key="1">
    <source>
        <dbReference type="ARBA" id="ARBA00022857"/>
    </source>
</evidence>
<dbReference type="Pfam" id="PF05201">
    <property type="entry name" value="GlutR_N"/>
    <property type="match status" value="1"/>
</dbReference>
<dbReference type="PANTHER" id="PTHR43013:SF1">
    <property type="entry name" value="GLUTAMYL-TRNA REDUCTASE"/>
    <property type="match status" value="1"/>
</dbReference>
<name>A0ABY8R6I0_PARBF</name>
<comment type="pathway">
    <text evidence="4">Porphyrin-containing compound metabolism; protoporphyrin-IX biosynthesis; 5-aminolevulinate from L-glutamyl-tRNA(Glu): step 1/2.</text>
</comment>
<protein>
    <recommendedName>
        <fullName evidence="4">Glutamyl-tRNA reductase</fullName>
        <shortName evidence="4">GluTR</shortName>
        <ecNumber evidence="4">1.2.1.70</ecNumber>
    </recommendedName>
</protein>
<comment type="catalytic activity">
    <reaction evidence="4">
        <text>(S)-4-amino-5-oxopentanoate + tRNA(Glu) + NADP(+) = L-glutamyl-tRNA(Glu) + NADPH + H(+)</text>
        <dbReference type="Rhea" id="RHEA:12344"/>
        <dbReference type="Rhea" id="RHEA-COMP:9663"/>
        <dbReference type="Rhea" id="RHEA-COMP:9680"/>
        <dbReference type="ChEBI" id="CHEBI:15378"/>
        <dbReference type="ChEBI" id="CHEBI:57501"/>
        <dbReference type="ChEBI" id="CHEBI:57783"/>
        <dbReference type="ChEBI" id="CHEBI:58349"/>
        <dbReference type="ChEBI" id="CHEBI:78442"/>
        <dbReference type="ChEBI" id="CHEBI:78520"/>
        <dbReference type="EC" id="1.2.1.70"/>
    </reaction>
</comment>
<keyword evidence="1 4" id="KW-0521">NADP</keyword>
<evidence type="ECO:0000256" key="2">
    <source>
        <dbReference type="ARBA" id="ARBA00023002"/>
    </source>
</evidence>
<keyword evidence="3 4" id="KW-0627">Porphyrin biosynthesis</keyword>
<comment type="subunit">
    <text evidence="4">Homodimer.</text>
</comment>
<evidence type="ECO:0000256" key="3">
    <source>
        <dbReference type="ARBA" id="ARBA00023244"/>
    </source>
</evidence>
<organism evidence="7 8">
    <name type="scientific">Paraclostridium bifermentans</name>
    <name type="common">Clostridium bifermentans</name>
    <dbReference type="NCBI Taxonomy" id="1490"/>
    <lineage>
        <taxon>Bacteria</taxon>
        <taxon>Bacillati</taxon>
        <taxon>Bacillota</taxon>
        <taxon>Clostridia</taxon>
        <taxon>Peptostreptococcales</taxon>
        <taxon>Peptostreptococcaceae</taxon>
        <taxon>Paraclostridium</taxon>
    </lineage>
</organism>
<evidence type="ECO:0000313" key="7">
    <source>
        <dbReference type="EMBL" id="WGX77159.1"/>
    </source>
</evidence>